<dbReference type="AlphaFoldDB" id="A0A8H4QSY5"/>
<feature type="signal peptide" evidence="3">
    <location>
        <begin position="1"/>
        <end position="20"/>
    </location>
</feature>
<dbReference type="Pfam" id="PF00135">
    <property type="entry name" value="COesterase"/>
    <property type="match status" value="1"/>
</dbReference>
<dbReference type="PANTHER" id="PTHR11559">
    <property type="entry name" value="CARBOXYLESTERASE"/>
    <property type="match status" value="1"/>
</dbReference>
<sequence>MYHLKWAVLSASFLTIVVRASLTSDLGPVVDLGYAAFAGNTTSPAGVQNSPVTFFGGIPYAQPPLGNLRFRAPKQLDEQGKAKQVTDARSWGPPCMQFPATVGVGSEDCLTLNVWKPSNATASSKLPVVVYIHGGGFYQGSPQGFPLYDWVAQHPGGMIGVSITYRLGLWGFLGGPAVEADGDLNAGLLDQRAGLEWVQRHISQFGGDPTEVTIAGESAGGASIVMQVVAYGGTKPVPFKRAVAQSIGFGPTPNETHVELSFNTAASVAGCTPSDKNVMDCMRNASPGALVSAANHVPNGSFSPIVQGAGGILPELPSRLITSGKFNKVDFVGGHCTGDGNTFAGGKPAQSRPRTIYDKLYLRDGRTWYSNDTITQALALYPAPGAEGSEFSTQYERATAMAGDVVFTCMDWFLAQKLISEGVKNVYGYSWDAPDTVLYNANPYLGAMHTSDLYYLFDGTNTLVNAGNSFTPFNASEAVLSHEAIAYWTSFAANGDPSKNKLAASPTWDKFANFAAGVNVQVRMRLDRGNDSATASRMETISAAQMKRCEFWMSDAVVGQTGV</sequence>
<accession>A0A8H4QSY5</accession>
<keyword evidence="3" id="KW-0732">Signal</keyword>
<dbReference type="InterPro" id="IPR029058">
    <property type="entry name" value="AB_hydrolase_fold"/>
</dbReference>
<evidence type="ECO:0000259" key="4">
    <source>
        <dbReference type="Pfam" id="PF00135"/>
    </source>
</evidence>
<gene>
    <name evidence="5" type="ORF">D9613_008358</name>
</gene>
<dbReference type="PROSITE" id="PS00941">
    <property type="entry name" value="CARBOXYLESTERASE_B_2"/>
    <property type="match status" value="1"/>
</dbReference>
<organism evidence="5 6">
    <name type="scientific">Agrocybe pediades</name>
    <dbReference type="NCBI Taxonomy" id="84607"/>
    <lineage>
        <taxon>Eukaryota</taxon>
        <taxon>Fungi</taxon>
        <taxon>Dikarya</taxon>
        <taxon>Basidiomycota</taxon>
        <taxon>Agaricomycotina</taxon>
        <taxon>Agaricomycetes</taxon>
        <taxon>Agaricomycetidae</taxon>
        <taxon>Agaricales</taxon>
        <taxon>Agaricineae</taxon>
        <taxon>Strophariaceae</taxon>
        <taxon>Agrocybe</taxon>
    </lineage>
</organism>
<dbReference type="InterPro" id="IPR050309">
    <property type="entry name" value="Type-B_Carboxylest/Lipase"/>
</dbReference>
<dbReference type="InterPro" id="IPR019819">
    <property type="entry name" value="Carboxylesterase_B_CS"/>
</dbReference>
<keyword evidence="2 3" id="KW-0378">Hydrolase</keyword>
<dbReference type="InterPro" id="IPR019826">
    <property type="entry name" value="Carboxylesterase_B_AS"/>
</dbReference>
<dbReference type="EMBL" id="JAACJL010000031">
    <property type="protein sequence ID" value="KAF4616293.1"/>
    <property type="molecule type" value="Genomic_DNA"/>
</dbReference>
<feature type="chain" id="PRO_5034384145" description="Carboxylic ester hydrolase" evidence="3">
    <location>
        <begin position="21"/>
        <end position="563"/>
    </location>
</feature>
<comment type="similarity">
    <text evidence="1 3">Belongs to the type-B carboxylesterase/lipase family.</text>
</comment>
<reference evidence="5 6" key="1">
    <citation type="submission" date="2019-12" db="EMBL/GenBank/DDBJ databases">
        <authorList>
            <person name="Floudas D."/>
            <person name="Bentzer J."/>
            <person name="Ahren D."/>
            <person name="Johansson T."/>
            <person name="Persson P."/>
            <person name="Tunlid A."/>
        </authorList>
    </citation>
    <scope>NUCLEOTIDE SEQUENCE [LARGE SCALE GENOMIC DNA]</scope>
    <source>
        <strain evidence="5 6">CBS 102.39</strain>
    </source>
</reference>
<evidence type="ECO:0000313" key="6">
    <source>
        <dbReference type="Proteomes" id="UP000521872"/>
    </source>
</evidence>
<proteinExistence type="inferred from homology"/>
<evidence type="ECO:0000256" key="2">
    <source>
        <dbReference type="ARBA" id="ARBA00022801"/>
    </source>
</evidence>
<dbReference type="Proteomes" id="UP000521872">
    <property type="component" value="Unassembled WGS sequence"/>
</dbReference>
<dbReference type="EC" id="3.1.1.-" evidence="3"/>
<evidence type="ECO:0000256" key="1">
    <source>
        <dbReference type="ARBA" id="ARBA00005964"/>
    </source>
</evidence>
<feature type="domain" description="Carboxylesterase type B" evidence="4">
    <location>
        <begin position="28"/>
        <end position="513"/>
    </location>
</feature>
<dbReference type="Gene3D" id="3.40.50.1820">
    <property type="entry name" value="alpha/beta hydrolase"/>
    <property type="match status" value="1"/>
</dbReference>
<name>A0A8H4QSY5_9AGAR</name>
<protein>
    <recommendedName>
        <fullName evidence="3">Carboxylic ester hydrolase</fullName>
        <ecNumber evidence="3">3.1.1.-</ecNumber>
    </recommendedName>
</protein>
<keyword evidence="6" id="KW-1185">Reference proteome</keyword>
<comment type="caution">
    <text evidence="5">The sequence shown here is derived from an EMBL/GenBank/DDBJ whole genome shotgun (WGS) entry which is preliminary data.</text>
</comment>
<dbReference type="SUPFAM" id="SSF53474">
    <property type="entry name" value="alpha/beta-Hydrolases"/>
    <property type="match status" value="1"/>
</dbReference>
<dbReference type="InterPro" id="IPR002018">
    <property type="entry name" value="CarbesteraseB"/>
</dbReference>
<dbReference type="PROSITE" id="PS00122">
    <property type="entry name" value="CARBOXYLESTERASE_B_1"/>
    <property type="match status" value="1"/>
</dbReference>
<evidence type="ECO:0000256" key="3">
    <source>
        <dbReference type="RuleBase" id="RU361235"/>
    </source>
</evidence>
<evidence type="ECO:0000313" key="5">
    <source>
        <dbReference type="EMBL" id="KAF4616293.1"/>
    </source>
</evidence>
<dbReference type="GO" id="GO:0016787">
    <property type="term" value="F:hydrolase activity"/>
    <property type="evidence" value="ECO:0007669"/>
    <property type="project" value="UniProtKB-KW"/>
</dbReference>